<dbReference type="AlphaFoldDB" id="A0AAE0HSC9"/>
<dbReference type="Gene3D" id="1.10.3860.10">
    <property type="entry name" value="Sodium:dicarboxylate symporter"/>
    <property type="match status" value="1"/>
</dbReference>
<feature type="transmembrane region" description="Helical" evidence="6">
    <location>
        <begin position="368"/>
        <end position="401"/>
    </location>
</feature>
<keyword evidence="3 6" id="KW-0812">Transmembrane</keyword>
<feature type="transmembrane region" description="Helical" evidence="6">
    <location>
        <begin position="244"/>
        <end position="265"/>
    </location>
</feature>
<keyword evidence="4 6" id="KW-1133">Transmembrane helix</keyword>
<feature type="compositionally biased region" description="Polar residues" evidence="7">
    <location>
        <begin position="63"/>
        <end position="75"/>
    </location>
</feature>
<protein>
    <recommendedName>
        <fullName evidence="6">Amino acid transporter</fullName>
    </recommendedName>
</protein>
<dbReference type="EMBL" id="JAUEDM010000032">
    <property type="protein sequence ID" value="KAK3311744.1"/>
    <property type="molecule type" value="Genomic_DNA"/>
</dbReference>
<evidence type="ECO:0000256" key="6">
    <source>
        <dbReference type="RuleBase" id="RU361216"/>
    </source>
</evidence>
<dbReference type="SUPFAM" id="SSF118215">
    <property type="entry name" value="Proton glutamate symport protein"/>
    <property type="match status" value="1"/>
</dbReference>
<feature type="transmembrane region" description="Helical" evidence="6">
    <location>
        <begin position="159"/>
        <end position="181"/>
    </location>
</feature>
<proteinExistence type="inferred from homology"/>
<dbReference type="GO" id="GO:0005886">
    <property type="term" value="C:plasma membrane"/>
    <property type="evidence" value="ECO:0007669"/>
    <property type="project" value="TreeGrafter"/>
</dbReference>
<evidence type="ECO:0000313" key="9">
    <source>
        <dbReference type="Proteomes" id="UP001283341"/>
    </source>
</evidence>
<evidence type="ECO:0000256" key="7">
    <source>
        <dbReference type="SAM" id="MobiDB-lite"/>
    </source>
</evidence>
<dbReference type="PRINTS" id="PR00173">
    <property type="entry name" value="EDTRNSPORT"/>
</dbReference>
<feature type="transmembrane region" description="Helical" evidence="6">
    <location>
        <begin position="99"/>
        <end position="120"/>
    </location>
</feature>
<dbReference type="InterPro" id="IPR050746">
    <property type="entry name" value="DAACS"/>
</dbReference>
<evidence type="ECO:0000256" key="2">
    <source>
        <dbReference type="ARBA" id="ARBA00022448"/>
    </source>
</evidence>
<comment type="subcellular location">
    <subcellularLocation>
        <location evidence="1 6">Membrane</location>
        <topology evidence="1 6">Multi-pass membrane protein</topology>
    </subcellularLocation>
</comment>
<sequence length="492" mass="53072">MGLMSLMADCPSQWAAAGDGDRSILGARFRGVGSQSRRPNTVITMEKSATPVAEKNISDDQIRQQTTVSSGENASQHDVHVRRKFHVAVWENVKEEGSALQIVIAAALAIAIGLAVTSTVDDIPVATAPLLGITRYSVVALSQGRCPPPDPAVLARWTIGYYVGTTVVAIVHSIIMTSLVWRTLMTEASKESLTLTSDQEETYEDRSNLAIHTVVVQDRLRGRLPDRRGATRPCCALVVEVEKIILVIITWLIKKAPIGVFFLILPNMFKLDLGDIGRNLGILIGGSLSGMGIHLFIVLPIIFFAFTRKNPYAYWLKCSPAWTTAWGTASSAATLPVSLKVARARGVPNTIVKFAVPLGCLINMDGTAIYFPVVVVFMAATQGITLGATDYVIIVLLSTLASIGTTPIPSSSLVLTVMIAQSVNVPLTGMYAVVVAIDWFIDRFRTATNVSGDLFAAAIMKKVTGITDDDEADMEEAEVGDVQRRISTDQRV</sequence>
<dbReference type="Pfam" id="PF00375">
    <property type="entry name" value="SDF"/>
    <property type="match status" value="1"/>
</dbReference>
<reference evidence="8" key="1">
    <citation type="journal article" date="2023" name="Mol. Phylogenet. Evol.">
        <title>Genome-scale phylogeny and comparative genomics of the fungal order Sordariales.</title>
        <authorList>
            <person name="Hensen N."/>
            <person name="Bonometti L."/>
            <person name="Westerberg I."/>
            <person name="Brannstrom I.O."/>
            <person name="Guillou S."/>
            <person name="Cros-Aarteil S."/>
            <person name="Calhoun S."/>
            <person name="Haridas S."/>
            <person name="Kuo A."/>
            <person name="Mondo S."/>
            <person name="Pangilinan J."/>
            <person name="Riley R."/>
            <person name="LaButti K."/>
            <person name="Andreopoulos B."/>
            <person name="Lipzen A."/>
            <person name="Chen C."/>
            <person name="Yan M."/>
            <person name="Daum C."/>
            <person name="Ng V."/>
            <person name="Clum A."/>
            <person name="Steindorff A."/>
            <person name="Ohm R.A."/>
            <person name="Martin F."/>
            <person name="Silar P."/>
            <person name="Natvig D.O."/>
            <person name="Lalanne C."/>
            <person name="Gautier V."/>
            <person name="Ament-Velasquez S.L."/>
            <person name="Kruys A."/>
            <person name="Hutchinson M.I."/>
            <person name="Powell A.J."/>
            <person name="Barry K."/>
            <person name="Miller A.N."/>
            <person name="Grigoriev I.V."/>
            <person name="Debuchy R."/>
            <person name="Gladieux P."/>
            <person name="Hiltunen Thoren M."/>
            <person name="Johannesson H."/>
        </authorList>
    </citation>
    <scope>NUCLEOTIDE SEQUENCE</scope>
    <source>
        <strain evidence="8">CBS 118394</strain>
    </source>
</reference>
<gene>
    <name evidence="8" type="ORF">B0H66DRAFT_609127</name>
</gene>
<name>A0AAE0HSC9_9PEZI</name>
<comment type="caution">
    <text evidence="8">The sequence shown here is derived from an EMBL/GenBank/DDBJ whole genome shotgun (WGS) entry which is preliminary data.</text>
</comment>
<organism evidence="8 9">
    <name type="scientific">Apodospora peruviana</name>
    <dbReference type="NCBI Taxonomy" id="516989"/>
    <lineage>
        <taxon>Eukaryota</taxon>
        <taxon>Fungi</taxon>
        <taxon>Dikarya</taxon>
        <taxon>Ascomycota</taxon>
        <taxon>Pezizomycotina</taxon>
        <taxon>Sordariomycetes</taxon>
        <taxon>Sordariomycetidae</taxon>
        <taxon>Sordariales</taxon>
        <taxon>Lasiosphaeriaceae</taxon>
        <taxon>Apodospora</taxon>
    </lineage>
</organism>
<evidence type="ECO:0000313" key="8">
    <source>
        <dbReference type="EMBL" id="KAK3311744.1"/>
    </source>
</evidence>
<keyword evidence="2 6" id="KW-0813">Transport</keyword>
<dbReference type="GO" id="GO:0005313">
    <property type="term" value="F:L-glutamate transmembrane transporter activity"/>
    <property type="evidence" value="ECO:0007669"/>
    <property type="project" value="TreeGrafter"/>
</dbReference>
<feature type="transmembrane region" description="Helical" evidence="6">
    <location>
        <begin position="413"/>
        <end position="441"/>
    </location>
</feature>
<dbReference type="InterPro" id="IPR036458">
    <property type="entry name" value="Na:dicarbo_symporter_sf"/>
</dbReference>
<keyword evidence="9" id="KW-1185">Reference proteome</keyword>
<keyword evidence="5 6" id="KW-0472">Membrane</keyword>
<evidence type="ECO:0000256" key="5">
    <source>
        <dbReference type="ARBA" id="ARBA00023136"/>
    </source>
</evidence>
<evidence type="ECO:0000256" key="1">
    <source>
        <dbReference type="ARBA" id="ARBA00004141"/>
    </source>
</evidence>
<dbReference type="GO" id="GO:0015175">
    <property type="term" value="F:neutral L-amino acid transmembrane transporter activity"/>
    <property type="evidence" value="ECO:0007669"/>
    <property type="project" value="TreeGrafter"/>
</dbReference>
<feature type="region of interest" description="Disordered" evidence="7">
    <location>
        <begin position="53"/>
        <end position="75"/>
    </location>
</feature>
<evidence type="ECO:0000256" key="3">
    <source>
        <dbReference type="ARBA" id="ARBA00022692"/>
    </source>
</evidence>
<dbReference type="PANTHER" id="PTHR11958">
    <property type="entry name" value="SODIUM/DICARBOXYLATE SYMPORTER-RELATED"/>
    <property type="match status" value="1"/>
</dbReference>
<feature type="transmembrane region" description="Helical" evidence="6">
    <location>
        <begin position="280"/>
        <end position="306"/>
    </location>
</feature>
<evidence type="ECO:0000256" key="4">
    <source>
        <dbReference type="ARBA" id="ARBA00022989"/>
    </source>
</evidence>
<dbReference type="PANTHER" id="PTHR11958:SF63">
    <property type="entry name" value="AMINO ACID TRANSPORTER"/>
    <property type="match status" value="1"/>
</dbReference>
<dbReference type="InterPro" id="IPR001991">
    <property type="entry name" value="Na-dicarboxylate_symporter"/>
</dbReference>
<reference evidence="8" key="2">
    <citation type="submission" date="2023-06" db="EMBL/GenBank/DDBJ databases">
        <authorList>
            <consortium name="Lawrence Berkeley National Laboratory"/>
            <person name="Haridas S."/>
            <person name="Hensen N."/>
            <person name="Bonometti L."/>
            <person name="Westerberg I."/>
            <person name="Brannstrom I.O."/>
            <person name="Guillou S."/>
            <person name="Cros-Aarteil S."/>
            <person name="Calhoun S."/>
            <person name="Kuo A."/>
            <person name="Mondo S."/>
            <person name="Pangilinan J."/>
            <person name="Riley R."/>
            <person name="Labutti K."/>
            <person name="Andreopoulos B."/>
            <person name="Lipzen A."/>
            <person name="Chen C."/>
            <person name="Yanf M."/>
            <person name="Daum C."/>
            <person name="Ng V."/>
            <person name="Clum A."/>
            <person name="Steindorff A."/>
            <person name="Ohm R."/>
            <person name="Martin F."/>
            <person name="Silar P."/>
            <person name="Natvig D."/>
            <person name="Lalanne C."/>
            <person name="Gautier V."/>
            <person name="Ament-Velasquez S.L."/>
            <person name="Kruys A."/>
            <person name="Hutchinson M.I."/>
            <person name="Powell A.J."/>
            <person name="Barry K."/>
            <person name="Miller A.N."/>
            <person name="Grigoriev I.V."/>
            <person name="Debuchy R."/>
            <person name="Gladieux P."/>
            <person name="Thoren M.H."/>
            <person name="Johannesson H."/>
        </authorList>
    </citation>
    <scope>NUCLEOTIDE SEQUENCE</scope>
    <source>
        <strain evidence="8">CBS 118394</strain>
    </source>
</reference>
<dbReference type="GO" id="GO:0015501">
    <property type="term" value="F:glutamate:sodium symporter activity"/>
    <property type="evidence" value="ECO:0007669"/>
    <property type="project" value="TreeGrafter"/>
</dbReference>
<keyword evidence="6" id="KW-0769">Symport</keyword>
<accession>A0AAE0HSC9</accession>
<comment type="similarity">
    <text evidence="6">Belongs to the dicarboxylate/amino acid:cation symporter (DAACS) (TC 2.A.23) family.</text>
</comment>
<dbReference type="Proteomes" id="UP001283341">
    <property type="component" value="Unassembled WGS sequence"/>
</dbReference>